<dbReference type="Pfam" id="PF08666">
    <property type="entry name" value="SAF"/>
    <property type="match status" value="1"/>
</dbReference>
<accession>A0A9X3N9P6</accession>
<proteinExistence type="predicted"/>
<dbReference type="CDD" id="cd11614">
    <property type="entry name" value="SAF_CpaB_FlgA_like"/>
    <property type="match status" value="1"/>
</dbReference>
<keyword evidence="1" id="KW-0732">Signal</keyword>
<dbReference type="EMBL" id="JAPDDP010000029">
    <property type="protein sequence ID" value="MDA0182011.1"/>
    <property type="molecule type" value="Genomic_DNA"/>
</dbReference>
<protein>
    <submittedName>
        <fullName evidence="3">SAF domain-containing protein</fullName>
    </submittedName>
</protein>
<feature type="signal peptide" evidence="1">
    <location>
        <begin position="1"/>
        <end position="21"/>
    </location>
</feature>
<evidence type="ECO:0000313" key="4">
    <source>
        <dbReference type="Proteomes" id="UP001147653"/>
    </source>
</evidence>
<evidence type="ECO:0000256" key="1">
    <source>
        <dbReference type="SAM" id="SignalP"/>
    </source>
</evidence>
<dbReference type="RefSeq" id="WP_270026368.1">
    <property type="nucleotide sequence ID" value="NZ_JAPDDP010000029.1"/>
</dbReference>
<dbReference type="AlphaFoldDB" id="A0A9X3N9P6"/>
<sequence length="212" mass="21910">MTRRRRATVLLALALVLGALSATHMSRREAALEAQLGPLTEVVVARTDLPAGRTLQLADLGVRALPARYAPAGEPVFAAALAGRKLAVPVVAGGAVTAELIARDPEEPPVKRGERAVDVVASGNVTAGARVDVVVTTDKQTRLALQAVEVLAAKPAAAKEGGGPRVAATLRVPVTDAVYLVAAQEYARDVRLLARIPGDERTVDALTVGDGL</sequence>
<name>A0A9X3N9P6_9ACTN</name>
<feature type="domain" description="SAF" evidence="2">
    <location>
        <begin position="40"/>
        <end position="102"/>
    </location>
</feature>
<dbReference type="InterPro" id="IPR013974">
    <property type="entry name" value="SAF"/>
</dbReference>
<feature type="chain" id="PRO_5040934551" evidence="1">
    <location>
        <begin position="22"/>
        <end position="212"/>
    </location>
</feature>
<dbReference type="Proteomes" id="UP001147653">
    <property type="component" value="Unassembled WGS sequence"/>
</dbReference>
<organism evidence="3 4">
    <name type="scientific">Solirubrobacter phytolaccae</name>
    <dbReference type="NCBI Taxonomy" id="1404360"/>
    <lineage>
        <taxon>Bacteria</taxon>
        <taxon>Bacillati</taxon>
        <taxon>Actinomycetota</taxon>
        <taxon>Thermoleophilia</taxon>
        <taxon>Solirubrobacterales</taxon>
        <taxon>Solirubrobacteraceae</taxon>
        <taxon>Solirubrobacter</taxon>
    </lineage>
</organism>
<evidence type="ECO:0000313" key="3">
    <source>
        <dbReference type="EMBL" id="MDA0182011.1"/>
    </source>
</evidence>
<evidence type="ECO:0000259" key="2">
    <source>
        <dbReference type="SMART" id="SM00858"/>
    </source>
</evidence>
<comment type="caution">
    <text evidence="3">The sequence shown here is derived from an EMBL/GenBank/DDBJ whole genome shotgun (WGS) entry which is preliminary data.</text>
</comment>
<keyword evidence="4" id="KW-1185">Reference proteome</keyword>
<dbReference type="SMART" id="SM00858">
    <property type="entry name" value="SAF"/>
    <property type="match status" value="1"/>
</dbReference>
<reference evidence="3" key="1">
    <citation type="submission" date="2022-10" db="EMBL/GenBank/DDBJ databases">
        <title>The WGS of Solirubrobacter phytolaccae KCTC 29190.</title>
        <authorList>
            <person name="Jiang Z."/>
        </authorList>
    </citation>
    <scope>NUCLEOTIDE SEQUENCE</scope>
    <source>
        <strain evidence="3">KCTC 29190</strain>
    </source>
</reference>
<gene>
    <name evidence="3" type="ORF">OJ997_17030</name>
</gene>